<dbReference type="InterPro" id="IPR003715">
    <property type="entry name" value="Poly_export_N"/>
</dbReference>
<evidence type="ECO:0000256" key="4">
    <source>
        <dbReference type="SAM" id="SignalP"/>
    </source>
</evidence>
<accession>A0ABR9IQZ3</accession>
<comment type="caution">
    <text evidence="8">The sequence shown here is derived from an EMBL/GenBank/DDBJ whole genome shotgun (WGS) entry which is preliminary data.</text>
</comment>
<dbReference type="RefSeq" id="WP_192729392.1">
    <property type="nucleotide sequence ID" value="NZ_BAAAVL010000009.1"/>
</dbReference>
<evidence type="ECO:0000259" key="6">
    <source>
        <dbReference type="Pfam" id="PF10531"/>
    </source>
</evidence>
<feature type="domain" description="Polysaccharide export protein N-terminal" evidence="5">
    <location>
        <begin position="29"/>
        <end position="102"/>
    </location>
</feature>
<keyword evidence="2" id="KW-0175">Coiled coil</keyword>
<feature type="domain" description="Soluble ligand binding" evidence="6">
    <location>
        <begin position="121"/>
        <end position="156"/>
    </location>
</feature>
<dbReference type="Gene3D" id="3.30.1950.10">
    <property type="entry name" value="wza like domain"/>
    <property type="match status" value="1"/>
</dbReference>
<proteinExistence type="predicted"/>
<gene>
    <name evidence="8" type="ORF">H4W29_002734</name>
</gene>
<dbReference type="PANTHER" id="PTHR33619:SF3">
    <property type="entry name" value="POLYSACCHARIDE EXPORT PROTEIN GFCE-RELATED"/>
    <property type="match status" value="1"/>
</dbReference>
<feature type="coiled-coil region" evidence="2">
    <location>
        <begin position="233"/>
        <end position="274"/>
    </location>
</feature>
<keyword evidence="1 4" id="KW-0732">Signal</keyword>
<dbReference type="InterPro" id="IPR058781">
    <property type="entry name" value="HH_AprE-like"/>
</dbReference>
<keyword evidence="9" id="KW-1185">Reference proteome</keyword>
<feature type="chain" id="PRO_5046383931" evidence="4">
    <location>
        <begin position="31"/>
        <end position="458"/>
    </location>
</feature>
<evidence type="ECO:0000256" key="1">
    <source>
        <dbReference type="ARBA" id="ARBA00022729"/>
    </source>
</evidence>
<sequence>MWPMSFLDRLPFVGLAAVFTCAMGWSAAHADNYTLVPEDKIKLRVVEWRSTDSKYASWEALDGTYSVDDAGNLSIPIAGQIRAFGQTTEQLSDTISDALAEKADLPGRPFIAVEIDQHAPIFVNGSIERPGRYPFEANMTVVKAVSIAGGYMRARDDSSYYDRDRIQAAGDYRTAVLNRRDLLMRAARLRAEIAGQPDFDIPSEIAGVPDIDKLKAEELNLMRLRGVETNSKVEAADDLSRLYTQEIQSLEAKIVSQKRQIDLAQQELNNVNSLVSKGLTSNTRQFSVDRSLAETQSELLDLEIALTKSRQGLNESQREKADVINKRNAENQQELNTLSLAINKAGIDMQVAQLLGDQAGYSAELARMGAESTLLGKAKKNFKIVRRNEDGSYSNIVADENTALLPHDIIEIGVEAAVDTSSAAPQTRQAQQPAAALVPNVARGDAPPPNWVSQTGSN</sequence>
<dbReference type="Pfam" id="PF02563">
    <property type="entry name" value="Poly_export"/>
    <property type="match status" value="1"/>
</dbReference>
<dbReference type="Gene3D" id="3.10.560.10">
    <property type="entry name" value="Outer membrane lipoprotein wza domain like"/>
    <property type="match status" value="1"/>
</dbReference>
<protein>
    <submittedName>
        <fullName evidence="8">Exopolysaccharide production protein ExoF</fullName>
    </submittedName>
</protein>
<organism evidence="8 9">
    <name type="scientific">Rhizobium viscosum</name>
    <name type="common">Arthrobacter viscosus</name>
    <dbReference type="NCBI Taxonomy" id="1673"/>
    <lineage>
        <taxon>Bacteria</taxon>
        <taxon>Pseudomonadati</taxon>
        <taxon>Pseudomonadota</taxon>
        <taxon>Alphaproteobacteria</taxon>
        <taxon>Hyphomicrobiales</taxon>
        <taxon>Rhizobiaceae</taxon>
        <taxon>Rhizobium/Agrobacterium group</taxon>
        <taxon>Rhizobium</taxon>
    </lineage>
</organism>
<reference evidence="8 9" key="1">
    <citation type="submission" date="2020-10" db="EMBL/GenBank/DDBJ databases">
        <title>Sequencing the genomes of 1000 actinobacteria strains.</title>
        <authorList>
            <person name="Klenk H.-P."/>
        </authorList>
    </citation>
    <scope>NUCLEOTIDE SEQUENCE [LARGE SCALE GENOMIC DNA]</scope>
    <source>
        <strain evidence="8 9">DSM 7307</strain>
    </source>
</reference>
<evidence type="ECO:0000256" key="3">
    <source>
        <dbReference type="SAM" id="MobiDB-lite"/>
    </source>
</evidence>
<evidence type="ECO:0000313" key="8">
    <source>
        <dbReference type="EMBL" id="MBE1505553.1"/>
    </source>
</evidence>
<feature type="signal peptide" evidence="4">
    <location>
        <begin position="1"/>
        <end position="30"/>
    </location>
</feature>
<evidence type="ECO:0000259" key="7">
    <source>
        <dbReference type="Pfam" id="PF25994"/>
    </source>
</evidence>
<evidence type="ECO:0000256" key="2">
    <source>
        <dbReference type="SAM" id="Coils"/>
    </source>
</evidence>
<feature type="domain" description="AprE-like long alpha-helical hairpin" evidence="7">
    <location>
        <begin position="174"/>
        <end position="350"/>
    </location>
</feature>
<dbReference type="Proteomes" id="UP000620262">
    <property type="component" value="Unassembled WGS sequence"/>
</dbReference>
<evidence type="ECO:0000313" key="9">
    <source>
        <dbReference type="Proteomes" id="UP000620262"/>
    </source>
</evidence>
<feature type="compositionally biased region" description="Low complexity" evidence="3">
    <location>
        <begin position="421"/>
        <end position="436"/>
    </location>
</feature>
<dbReference type="InterPro" id="IPR019554">
    <property type="entry name" value="Soluble_ligand-bd"/>
</dbReference>
<dbReference type="Pfam" id="PF25994">
    <property type="entry name" value="HH_AprE"/>
    <property type="match status" value="1"/>
</dbReference>
<dbReference type="EMBL" id="JADBEC010000001">
    <property type="protein sequence ID" value="MBE1505553.1"/>
    <property type="molecule type" value="Genomic_DNA"/>
</dbReference>
<feature type="region of interest" description="Disordered" evidence="3">
    <location>
        <begin position="421"/>
        <end position="458"/>
    </location>
</feature>
<dbReference type="Pfam" id="PF10531">
    <property type="entry name" value="SLBB"/>
    <property type="match status" value="1"/>
</dbReference>
<evidence type="ECO:0000259" key="5">
    <source>
        <dbReference type="Pfam" id="PF02563"/>
    </source>
</evidence>
<dbReference type="InterPro" id="IPR049712">
    <property type="entry name" value="Poly_export"/>
</dbReference>
<name>A0ABR9IQZ3_RHIVS</name>
<dbReference type="PANTHER" id="PTHR33619">
    <property type="entry name" value="POLYSACCHARIDE EXPORT PROTEIN GFCE-RELATED"/>
    <property type="match status" value="1"/>
</dbReference>